<dbReference type="EMBL" id="AP014862">
    <property type="protein sequence ID" value="BAU74789.1"/>
    <property type="molecule type" value="Genomic_DNA"/>
</dbReference>
<gene>
    <name evidence="3" type="ORF">KF707C_31010</name>
</gene>
<protein>
    <recommendedName>
        <fullName evidence="5">Transmembrane protein</fullName>
    </recommendedName>
</protein>
<reference evidence="3 4" key="2">
    <citation type="journal article" date="2017" name="Int. J. Syst. Evol. Microbiol.">
        <title>Pseudomonas furukawaii sp. nov., a polychlorinated biphenyl-degrading bacterium isolated from biphenyl-contaminated soil in Japan.</title>
        <authorList>
            <person name="Kimura N."/>
            <person name="Watanabe T."/>
            <person name="Suenaga H."/>
            <person name="Fujihara H."/>
            <person name="Futagami T."/>
            <person name="Goto M."/>
            <person name="Hanada S."/>
            <person name="Hirose J."/>
        </authorList>
    </citation>
    <scope>NUCLEOTIDE SEQUENCE [LARGE SCALE GENOMIC DNA]</scope>
    <source>
        <strain evidence="4">DSM 10086 / NBRC 110670 / KF707</strain>
    </source>
</reference>
<evidence type="ECO:0008006" key="5">
    <source>
        <dbReference type="Google" id="ProtNLM"/>
    </source>
</evidence>
<dbReference type="Proteomes" id="UP000218554">
    <property type="component" value="Chromosome"/>
</dbReference>
<keyword evidence="4" id="KW-1185">Reference proteome</keyword>
<accession>A0AAD1FG70</accession>
<keyword evidence="2" id="KW-0812">Transmembrane</keyword>
<feature type="compositionally biased region" description="Basic and acidic residues" evidence="1">
    <location>
        <begin position="76"/>
        <end position="91"/>
    </location>
</feature>
<evidence type="ECO:0000256" key="2">
    <source>
        <dbReference type="SAM" id="Phobius"/>
    </source>
</evidence>
<evidence type="ECO:0000256" key="1">
    <source>
        <dbReference type="SAM" id="MobiDB-lite"/>
    </source>
</evidence>
<dbReference type="AlphaFoldDB" id="A0AAD1FG70"/>
<name>A0AAD1FG70_METFU</name>
<evidence type="ECO:0000313" key="4">
    <source>
        <dbReference type="Proteomes" id="UP000218554"/>
    </source>
</evidence>
<feature type="transmembrane region" description="Helical" evidence="2">
    <location>
        <begin position="26"/>
        <end position="45"/>
    </location>
</feature>
<reference evidence="4" key="1">
    <citation type="submission" date="2015-05" db="EMBL/GenBank/DDBJ databases">
        <title>Draft genome sequencing of a biphenyl-degrading bacterium, Pseudomonas balearica KF707 (=NBRC110670).</title>
        <authorList>
            <person name="Kimura N."/>
            <person name="Hirose J."/>
            <person name="Watanabe T."/>
            <person name="Suenaga H."/>
            <person name="Fujihara H."/>
            <person name="Noguchi M."/>
            <person name="Hashimoto M."/>
            <person name="Shimodaira J."/>
            <person name="Tsuchikane K."/>
            <person name="Hosoyama A."/>
            <person name="Yamazoe A."/>
            <person name="Fujita N."/>
            <person name="Furukawa K."/>
        </authorList>
    </citation>
    <scope>NUCLEOTIDE SEQUENCE [LARGE SCALE GENOMIC DNA]</scope>
    <source>
        <strain evidence="4">DSM 10086 / NBRC 110670 / KF707</strain>
    </source>
</reference>
<feature type="region of interest" description="Disordered" evidence="1">
    <location>
        <begin position="44"/>
        <end position="99"/>
    </location>
</feature>
<proteinExistence type="predicted"/>
<organism evidence="3 4">
    <name type="scientific">Metapseudomonas furukawaii</name>
    <name type="common">Pseudomonas furukawaii</name>
    <dbReference type="NCBI Taxonomy" id="1149133"/>
    <lineage>
        <taxon>Bacteria</taxon>
        <taxon>Pseudomonadati</taxon>
        <taxon>Pseudomonadota</taxon>
        <taxon>Gammaproteobacteria</taxon>
        <taxon>Pseudomonadales</taxon>
        <taxon>Pseudomonadaceae</taxon>
        <taxon>Metapseudomonas</taxon>
    </lineage>
</organism>
<keyword evidence="2" id="KW-0472">Membrane</keyword>
<dbReference type="KEGG" id="pfuw:KF707C_31010"/>
<sequence length="99" mass="10985">MKRASNPPRLQVATPSGKNPRRLERFGVYMVIGMFALGVYGQYAGRGTQVPQPPQPPAKPVYEFQHIGGSSADRTASTERQKRRDGQEPGYDRTVGIRL</sequence>
<dbReference type="RefSeq" id="WP_003448345.1">
    <property type="nucleotide sequence ID" value="NZ_AJMR01000020.1"/>
</dbReference>
<keyword evidence="2" id="KW-1133">Transmembrane helix</keyword>
<evidence type="ECO:0000313" key="3">
    <source>
        <dbReference type="EMBL" id="BAU74789.1"/>
    </source>
</evidence>
<feature type="region of interest" description="Disordered" evidence="1">
    <location>
        <begin position="1"/>
        <end position="20"/>
    </location>
</feature>